<dbReference type="AlphaFoldDB" id="A0A841TUQ4"/>
<dbReference type="GO" id="GO:0003700">
    <property type="term" value="F:DNA-binding transcription factor activity"/>
    <property type="evidence" value="ECO:0007669"/>
    <property type="project" value="InterPro"/>
</dbReference>
<sequence>MLRTFSQTAVHPNPRAGGALTVLFSGQSQTEPGHRMGPQKLDYVLIHTVIDGEGWFRCRDKHYALGPGDSFVILPGELHTYQSDESRPWRYRWIAFRGTEADRWLAAAGIDADRPIVRGGDGTALKAMAAVEKAFRRKEWTSEWEAEGWLRLAFSAWAKANRPGGPPSGQGKPGVAAMEADRAARWLEAQSAHSVSIARMAKELGYHRTHLTKLFTRELGMSPIQYLQRLRMERAKTLLLEPLSVEEVALSVGYSDPLYFSKSFKKLTGMTPTEFRRSQGG</sequence>
<dbReference type="InterPro" id="IPR050204">
    <property type="entry name" value="AraC_XylS_family_regulators"/>
</dbReference>
<dbReference type="SUPFAM" id="SSF46689">
    <property type="entry name" value="Homeodomain-like"/>
    <property type="match status" value="2"/>
</dbReference>
<dbReference type="InterPro" id="IPR018060">
    <property type="entry name" value="HTH_AraC"/>
</dbReference>
<evidence type="ECO:0000256" key="1">
    <source>
        <dbReference type="ARBA" id="ARBA00023015"/>
    </source>
</evidence>
<dbReference type="PRINTS" id="PR00032">
    <property type="entry name" value="HTHARAC"/>
</dbReference>
<protein>
    <submittedName>
        <fullName evidence="6">AraC family transcriptional regulator</fullName>
    </submittedName>
</protein>
<accession>A0A841TUQ4</accession>
<dbReference type="GO" id="GO:0043565">
    <property type="term" value="F:sequence-specific DNA binding"/>
    <property type="evidence" value="ECO:0007669"/>
    <property type="project" value="InterPro"/>
</dbReference>
<keyword evidence="2" id="KW-0238">DNA-binding</keyword>
<reference evidence="6 7" key="1">
    <citation type="submission" date="2020-08" db="EMBL/GenBank/DDBJ databases">
        <title>Cohnella phylogeny.</title>
        <authorList>
            <person name="Dunlap C."/>
        </authorList>
    </citation>
    <scope>NUCLEOTIDE SEQUENCE [LARGE SCALE GENOMIC DNA]</scope>
    <source>
        <strain evidence="6 7">DSM 25239</strain>
    </source>
</reference>
<dbReference type="RefSeq" id="WP_185134692.1">
    <property type="nucleotide sequence ID" value="NZ_JACJVR010000015.1"/>
</dbReference>
<dbReference type="PROSITE" id="PS01124">
    <property type="entry name" value="HTH_ARAC_FAMILY_2"/>
    <property type="match status" value="1"/>
</dbReference>
<dbReference type="InterPro" id="IPR037923">
    <property type="entry name" value="HTH-like"/>
</dbReference>
<keyword evidence="3" id="KW-0010">Activator</keyword>
<dbReference type="InterPro" id="IPR009057">
    <property type="entry name" value="Homeodomain-like_sf"/>
</dbReference>
<dbReference type="InterPro" id="IPR018062">
    <property type="entry name" value="HTH_AraC-typ_CS"/>
</dbReference>
<evidence type="ECO:0000256" key="4">
    <source>
        <dbReference type="ARBA" id="ARBA00023163"/>
    </source>
</evidence>
<dbReference type="Pfam" id="PF12833">
    <property type="entry name" value="HTH_18"/>
    <property type="match status" value="1"/>
</dbReference>
<evidence type="ECO:0000313" key="7">
    <source>
        <dbReference type="Proteomes" id="UP000553776"/>
    </source>
</evidence>
<evidence type="ECO:0000256" key="3">
    <source>
        <dbReference type="ARBA" id="ARBA00023159"/>
    </source>
</evidence>
<dbReference type="Pfam" id="PF02311">
    <property type="entry name" value="AraC_binding"/>
    <property type="match status" value="1"/>
</dbReference>
<gene>
    <name evidence="6" type="ORF">H7B90_04515</name>
</gene>
<dbReference type="Gene3D" id="1.10.10.60">
    <property type="entry name" value="Homeodomain-like"/>
    <property type="match status" value="2"/>
</dbReference>
<keyword evidence="7" id="KW-1185">Reference proteome</keyword>
<dbReference type="PROSITE" id="PS00041">
    <property type="entry name" value="HTH_ARAC_FAMILY_1"/>
    <property type="match status" value="1"/>
</dbReference>
<organism evidence="6 7">
    <name type="scientific">Cohnella xylanilytica</name>
    <dbReference type="NCBI Taxonomy" id="557555"/>
    <lineage>
        <taxon>Bacteria</taxon>
        <taxon>Bacillati</taxon>
        <taxon>Bacillota</taxon>
        <taxon>Bacilli</taxon>
        <taxon>Bacillales</taxon>
        <taxon>Paenibacillaceae</taxon>
        <taxon>Cohnella</taxon>
    </lineage>
</organism>
<feature type="domain" description="HTH araC/xylS-type" evidence="5">
    <location>
        <begin position="181"/>
        <end position="278"/>
    </location>
</feature>
<name>A0A841TUQ4_9BACL</name>
<dbReference type="Gene3D" id="2.60.120.280">
    <property type="entry name" value="Regulatory protein AraC"/>
    <property type="match status" value="1"/>
</dbReference>
<dbReference type="InterPro" id="IPR003313">
    <property type="entry name" value="AraC-bd"/>
</dbReference>
<comment type="caution">
    <text evidence="6">The sequence shown here is derived from an EMBL/GenBank/DDBJ whole genome shotgun (WGS) entry which is preliminary data.</text>
</comment>
<proteinExistence type="predicted"/>
<evidence type="ECO:0000256" key="2">
    <source>
        <dbReference type="ARBA" id="ARBA00023125"/>
    </source>
</evidence>
<dbReference type="CDD" id="cd06986">
    <property type="entry name" value="cupin_MmsR-like_N"/>
    <property type="match status" value="1"/>
</dbReference>
<dbReference type="InterPro" id="IPR020449">
    <property type="entry name" value="Tscrpt_reg_AraC-type_HTH"/>
</dbReference>
<evidence type="ECO:0000259" key="5">
    <source>
        <dbReference type="PROSITE" id="PS01124"/>
    </source>
</evidence>
<dbReference type="EMBL" id="JACJVR010000015">
    <property type="protein sequence ID" value="MBB6690662.1"/>
    <property type="molecule type" value="Genomic_DNA"/>
</dbReference>
<dbReference type="SUPFAM" id="SSF51215">
    <property type="entry name" value="Regulatory protein AraC"/>
    <property type="match status" value="1"/>
</dbReference>
<dbReference type="SMART" id="SM00342">
    <property type="entry name" value="HTH_ARAC"/>
    <property type="match status" value="1"/>
</dbReference>
<keyword evidence="4" id="KW-0804">Transcription</keyword>
<evidence type="ECO:0000313" key="6">
    <source>
        <dbReference type="EMBL" id="MBB6690662.1"/>
    </source>
</evidence>
<dbReference type="Proteomes" id="UP000553776">
    <property type="component" value="Unassembled WGS sequence"/>
</dbReference>
<keyword evidence="1" id="KW-0805">Transcription regulation</keyword>
<dbReference type="PANTHER" id="PTHR46796">
    <property type="entry name" value="HTH-TYPE TRANSCRIPTIONAL ACTIVATOR RHAS-RELATED"/>
    <property type="match status" value="1"/>
</dbReference>